<evidence type="ECO:0000256" key="2">
    <source>
        <dbReference type="ARBA" id="ARBA00022658"/>
    </source>
</evidence>
<evidence type="ECO:0000313" key="7">
    <source>
        <dbReference type="Proteomes" id="UP001355207"/>
    </source>
</evidence>
<feature type="compositionally biased region" description="Polar residues" evidence="5">
    <location>
        <begin position="374"/>
        <end position="390"/>
    </location>
</feature>
<protein>
    <recommendedName>
        <fullName evidence="8">Ataxin-10 domain-containing protein</fullName>
    </recommendedName>
</protein>
<dbReference type="AlphaFoldDB" id="A0AAX4JUW7"/>
<feature type="compositionally biased region" description="Polar residues" evidence="5">
    <location>
        <begin position="584"/>
        <end position="595"/>
    </location>
</feature>
<keyword evidence="7" id="KW-1185">Reference proteome</keyword>
<dbReference type="GO" id="GO:0005737">
    <property type="term" value="C:cytoplasm"/>
    <property type="evidence" value="ECO:0007669"/>
    <property type="project" value="TreeGrafter"/>
</dbReference>
<dbReference type="GeneID" id="91093935"/>
<gene>
    <name evidence="6" type="ORF">L201_003265</name>
</gene>
<keyword evidence="2" id="KW-0344">Guanine-nucleotide releasing factor</keyword>
<keyword evidence="3" id="KW-0143">Chaperone</keyword>
<organism evidence="6 7">
    <name type="scientific">Kwoniella dendrophila CBS 6074</name>
    <dbReference type="NCBI Taxonomy" id="1295534"/>
    <lineage>
        <taxon>Eukaryota</taxon>
        <taxon>Fungi</taxon>
        <taxon>Dikarya</taxon>
        <taxon>Basidiomycota</taxon>
        <taxon>Agaricomycotina</taxon>
        <taxon>Tremellomycetes</taxon>
        <taxon>Tremellales</taxon>
        <taxon>Cryptococcaceae</taxon>
        <taxon>Kwoniella</taxon>
    </lineage>
</organism>
<dbReference type="PANTHER" id="PTHR12425">
    <property type="entry name" value="SYNEMBRYN"/>
    <property type="match status" value="1"/>
</dbReference>
<accession>A0AAX4JUW7</accession>
<evidence type="ECO:0000256" key="3">
    <source>
        <dbReference type="ARBA" id="ARBA00023186"/>
    </source>
</evidence>
<keyword evidence="4" id="KW-0175">Coiled coil</keyword>
<evidence type="ECO:0000256" key="4">
    <source>
        <dbReference type="SAM" id="Coils"/>
    </source>
</evidence>
<name>A0AAX4JUW7_9TREE</name>
<sequence>MPTSRSLLASGYANIDKRGEKLDSVRKELNLVINALPTQIHPSERELYLKAILDDLSDRDDAPWTVWPQDVYMLALTAIKSLGRNPVGSETLLSSEQFSILLHHSGLPIQSTFSPSRSSPTPFSLPARETLKILANLLVLHEEGRNKFASSSGAKAVARALARKDINGDGITYEKEEDNTERLFLLGRLGFLVTINRSRAVGVMVDTENIVDSLVQQFTNLQPAVANHMALSELLKLTNNIIRFYPYSTPSSADSDQWDSKFDPLLYPILCQFYGISFIDLSPPLSHAIHALLSIPFVTRLLPTWHSIPIPPSPTPIAGSASPTSSMKNLLNRISHMSTSQNTNKKSSTPPSESLIPPIRRRTPSPTSSRRSSNESCSNKKPTVLPPSTQDVSALSSRLLRIFDHFFEVYLPWPKKPDDTLPQGLVLDEMLPPLLLLLTRAAAGSEAIRKHVKETLLPANLDRSPEAGPLESRKGALGDILRLMGCAGHTQSKNTAGELMWAICNNDPADLCVEIGYGNAAGILFQKGLSGPPPAKIEEIPTDQPIARISSDNSSNTSINIQPATPTVPLYSQAQAQISSSGIRNPITSLSNTTLENDKDEMTEEEKEREAEKLFTIFERLEKNPVISMNQKSESNGEEKKVNIQDIMREKLNTGSFEQEDIQDHLNELKRLKEQDEKDELDAIKEIEEYKKRIGKK</sequence>
<dbReference type="Proteomes" id="UP001355207">
    <property type="component" value="Chromosome 4"/>
</dbReference>
<dbReference type="RefSeq" id="XP_066075118.1">
    <property type="nucleotide sequence ID" value="XM_066219021.1"/>
</dbReference>
<feature type="compositionally biased region" description="Low complexity" evidence="5">
    <location>
        <begin position="338"/>
        <end position="349"/>
    </location>
</feature>
<dbReference type="GO" id="GO:0007186">
    <property type="term" value="P:G protein-coupled receptor signaling pathway"/>
    <property type="evidence" value="ECO:0007669"/>
    <property type="project" value="TreeGrafter"/>
</dbReference>
<dbReference type="PANTHER" id="PTHR12425:SF5">
    <property type="entry name" value="SYNEMBRYN"/>
    <property type="match status" value="1"/>
</dbReference>
<comment type="similarity">
    <text evidence="1">Belongs to the synembryn family.</text>
</comment>
<dbReference type="GO" id="GO:0001965">
    <property type="term" value="F:G-protein alpha-subunit binding"/>
    <property type="evidence" value="ECO:0007669"/>
    <property type="project" value="TreeGrafter"/>
</dbReference>
<feature type="region of interest" description="Disordered" evidence="5">
    <location>
        <begin position="584"/>
        <end position="603"/>
    </location>
</feature>
<reference evidence="6 7" key="1">
    <citation type="submission" date="2024-01" db="EMBL/GenBank/DDBJ databases">
        <title>Comparative genomics of Cryptococcus and Kwoniella reveals pathogenesis evolution and contrasting modes of karyotype evolution via chromosome fusion or intercentromeric recombination.</title>
        <authorList>
            <person name="Coelho M.A."/>
            <person name="David-Palma M."/>
            <person name="Shea T."/>
            <person name="Bowers K."/>
            <person name="McGinley-Smith S."/>
            <person name="Mohammad A.W."/>
            <person name="Gnirke A."/>
            <person name="Yurkov A.M."/>
            <person name="Nowrousian M."/>
            <person name="Sun S."/>
            <person name="Cuomo C.A."/>
            <person name="Heitman J."/>
        </authorList>
    </citation>
    <scope>NUCLEOTIDE SEQUENCE [LARGE SCALE GENOMIC DNA]</scope>
    <source>
        <strain evidence="6 7">CBS 6074</strain>
    </source>
</reference>
<feature type="region of interest" description="Disordered" evidence="5">
    <location>
        <begin position="337"/>
        <end position="390"/>
    </location>
</feature>
<feature type="coiled-coil region" evidence="4">
    <location>
        <begin position="655"/>
        <end position="693"/>
    </location>
</feature>
<evidence type="ECO:0000256" key="1">
    <source>
        <dbReference type="ARBA" id="ARBA00009049"/>
    </source>
</evidence>
<dbReference type="InterPro" id="IPR019318">
    <property type="entry name" value="Gua_nucleotide_exch_fac_Ric8"/>
</dbReference>
<evidence type="ECO:0000313" key="6">
    <source>
        <dbReference type="EMBL" id="WWC88355.1"/>
    </source>
</evidence>
<dbReference type="GO" id="GO:0005085">
    <property type="term" value="F:guanyl-nucleotide exchange factor activity"/>
    <property type="evidence" value="ECO:0007669"/>
    <property type="project" value="UniProtKB-KW"/>
</dbReference>
<evidence type="ECO:0008006" key="8">
    <source>
        <dbReference type="Google" id="ProtNLM"/>
    </source>
</evidence>
<dbReference type="EMBL" id="CP144101">
    <property type="protein sequence ID" value="WWC88355.1"/>
    <property type="molecule type" value="Genomic_DNA"/>
</dbReference>
<evidence type="ECO:0000256" key="5">
    <source>
        <dbReference type="SAM" id="MobiDB-lite"/>
    </source>
</evidence>
<dbReference type="Pfam" id="PF10165">
    <property type="entry name" value="Ric8"/>
    <property type="match status" value="1"/>
</dbReference>
<proteinExistence type="inferred from homology"/>